<dbReference type="Pfam" id="PF13144">
    <property type="entry name" value="ChapFlgA"/>
    <property type="match status" value="1"/>
</dbReference>
<dbReference type="PANTHER" id="PTHR36307:SF1">
    <property type="entry name" value="FLAGELLA BASAL BODY P-RING FORMATION PROTEIN FLGA"/>
    <property type="match status" value="1"/>
</dbReference>
<dbReference type="EMBL" id="CP000542">
    <property type="protein sequence ID" value="ABM56354.1"/>
    <property type="molecule type" value="Genomic_DNA"/>
</dbReference>
<dbReference type="GO" id="GO:0042597">
    <property type="term" value="C:periplasmic space"/>
    <property type="evidence" value="ECO:0007669"/>
    <property type="project" value="UniProtKB-SubCell"/>
</dbReference>
<dbReference type="InterPro" id="IPR017585">
    <property type="entry name" value="SAF_FlgA"/>
</dbReference>
<evidence type="ECO:0000313" key="7">
    <source>
        <dbReference type="Proteomes" id="UP000000374"/>
    </source>
</evidence>
<feature type="region of interest" description="Disordered" evidence="4">
    <location>
        <begin position="1"/>
        <end position="26"/>
    </location>
</feature>
<evidence type="ECO:0000256" key="2">
    <source>
        <dbReference type="ARBA" id="ARBA00022729"/>
    </source>
</evidence>
<accession>A1WFE7</accession>
<dbReference type="GO" id="GO:0044780">
    <property type="term" value="P:bacterial-type flagellum assembly"/>
    <property type="evidence" value="ECO:0007669"/>
    <property type="project" value="InterPro"/>
</dbReference>
<dbReference type="InterPro" id="IPR013974">
    <property type="entry name" value="SAF"/>
</dbReference>
<proteinExistence type="predicted"/>
<dbReference type="eggNOG" id="COG1261">
    <property type="taxonomic scope" value="Bacteria"/>
</dbReference>
<dbReference type="Pfam" id="PF17656">
    <property type="entry name" value="ChapFlgA_N"/>
    <property type="match status" value="1"/>
</dbReference>
<feature type="domain" description="SAF" evidence="5">
    <location>
        <begin position="157"/>
        <end position="219"/>
    </location>
</feature>
<comment type="subcellular location">
    <subcellularLocation>
        <location evidence="1">Periplasm</location>
    </subcellularLocation>
</comment>
<name>A1WFE7_VEREI</name>
<dbReference type="SMART" id="SM00858">
    <property type="entry name" value="SAF"/>
    <property type="match status" value="1"/>
</dbReference>
<dbReference type="Gene3D" id="3.90.1210.10">
    <property type="entry name" value="Antifreeze-like/N-acetylneuraminic acid synthase C-terminal domain"/>
    <property type="match status" value="1"/>
</dbReference>
<protein>
    <submittedName>
        <fullName evidence="6">SAF domain</fullName>
    </submittedName>
</protein>
<dbReference type="InterPro" id="IPR039246">
    <property type="entry name" value="Flagellar_FlgA"/>
</dbReference>
<dbReference type="AlphaFoldDB" id="A1WFE7"/>
<keyword evidence="2" id="KW-0732">Signal</keyword>
<dbReference type="InterPro" id="IPR041231">
    <property type="entry name" value="FlgA_N"/>
</dbReference>
<dbReference type="HOGENOM" id="CLU_070510_2_1_4"/>
<organism evidence="6 7">
    <name type="scientific">Verminephrobacter eiseniae (strain EF01-2)</name>
    <dbReference type="NCBI Taxonomy" id="391735"/>
    <lineage>
        <taxon>Bacteria</taxon>
        <taxon>Pseudomonadati</taxon>
        <taxon>Pseudomonadota</taxon>
        <taxon>Betaproteobacteria</taxon>
        <taxon>Burkholderiales</taxon>
        <taxon>Comamonadaceae</taxon>
        <taxon>Verminephrobacter</taxon>
    </lineage>
</organism>
<dbReference type="KEGG" id="vei:Veis_0570"/>
<dbReference type="Gene3D" id="2.30.30.760">
    <property type="match status" value="1"/>
</dbReference>
<dbReference type="Proteomes" id="UP000000374">
    <property type="component" value="Chromosome"/>
</dbReference>
<gene>
    <name evidence="6" type="ordered locus">Veis_0570</name>
</gene>
<keyword evidence="7" id="KW-1185">Reference proteome</keyword>
<keyword evidence="3" id="KW-0574">Periplasm</keyword>
<evidence type="ECO:0000256" key="3">
    <source>
        <dbReference type="ARBA" id="ARBA00022764"/>
    </source>
</evidence>
<feature type="compositionally biased region" description="Basic residues" evidence="4">
    <location>
        <begin position="1"/>
        <end position="13"/>
    </location>
</feature>
<reference evidence="7" key="1">
    <citation type="submission" date="2006-12" db="EMBL/GenBank/DDBJ databases">
        <title>Complete sequence of chromosome 1 of Verminephrobacter eiseniae EF01-2.</title>
        <authorList>
            <person name="Copeland A."/>
            <person name="Lucas S."/>
            <person name="Lapidus A."/>
            <person name="Barry K."/>
            <person name="Detter J.C."/>
            <person name="Glavina del Rio T."/>
            <person name="Dalin E."/>
            <person name="Tice H."/>
            <person name="Pitluck S."/>
            <person name="Chertkov O."/>
            <person name="Brettin T."/>
            <person name="Bruce D."/>
            <person name="Han C."/>
            <person name="Tapia R."/>
            <person name="Gilna P."/>
            <person name="Schmutz J."/>
            <person name="Larimer F."/>
            <person name="Land M."/>
            <person name="Hauser L."/>
            <person name="Kyrpides N."/>
            <person name="Kim E."/>
            <person name="Stahl D."/>
            <person name="Richardson P."/>
        </authorList>
    </citation>
    <scope>NUCLEOTIDE SEQUENCE [LARGE SCALE GENOMIC DNA]</scope>
    <source>
        <strain evidence="7">EF01-2</strain>
    </source>
</reference>
<evidence type="ECO:0000259" key="5">
    <source>
        <dbReference type="SMART" id="SM00858"/>
    </source>
</evidence>
<evidence type="ECO:0000256" key="1">
    <source>
        <dbReference type="ARBA" id="ARBA00004418"/>
    </source>
</evidence>
<dbReference type="CDD" id="cd11614">
    <property type="entry name" value="SAF_CpaB_FlgA_like"/>
    <property type="match status" value="1"/>
</dbReference>
<dbReference type="PANTHER" id="PTHR36307">
    <property type="entry name" value="FLAGELLA BASAL BODY P-RING FORMATION PROTEIN FLGA"/>
    <property type="match status" value="1"/>
</dbReference>
<dbReference type="NCBIfam" id="TIGR03170">
    <property type="entry name" value="flgA_cterm"/>
    <property type="match status" value="1"/>
</dbReference>
<evidence type="ECO:0000313" key="6">
    <source>
        <dbReference type="EMBL" id="ABM56354.1"/>
    </source>
</evidence>
<sequence length="281" mass="29065">MPAHSRAHSRARFRPSFGRSASQPPMAPRSAGAALSALCLALLALAAGRAALAQAVADPAQELVPLTQRWLDEALLHNPPAGSLPSLAPAGSAPRPLRLQVSVGALDARLRLAPCARVEPYLPVGTQLWGRTRLGLRCVAGVSAWNVFLPIAIAAFGPAWVLTRNVAPGALLTAEDATEAEVDWAAEPAPVLANPALWQGQVAARPLRAGQVLRQTMVRAPWLFPAGAQVKVQVLGPGYAVVAAGQALSAGATGQMVRVRMDNGRIVSGMVNAAGTIDAGL</sequence>
<evidence type="ECO:0000256" key="4">
    <source>
        <dbReference type="SAM" id="MobiDB-lite"/>
    </source>
</evidence>
<dbReference type="STRING" id="391735.Veis_0570"/>